<gene>
    <name evidence="6" type="primary">Aste57867_17190</name>
    <name evidence="5" type="ORF">As57867_017131</name>
    <name evidence="6" type="ORF">ASTE57867_17190</name>
</gene>
<evidence type="ECO:0000313" key="5">
    <source>
        <dbReference type="EMBL" id="KAF0691620.1"/>
    </source>
</evidence>
<dbReference type="Proteomes" id="UP000332933">
    <property type="component" value="Unassembled WGS sequence"/>
</dbReference>
<keyword evidence="1" id="KW-0479">Metal-binding</keyword>
<accession>A0A485L8J7</accession>
<evidence type="ECO:0000256" key="1">
    <source>
        <dbReference type="ARBA" id="ARBA00022723"/>
    </source>
</evidence>
<dbReference type="PROSITE" id="PS00518">
    <property type="entry name" value="ZF_RING_1"/>
    <property type="match status" value="1"/>
</dbReference>
<evidence type="ECO:0000256" key="4">
    <source>
        <dbReference type="SAM" id="MobiDB-lite"/>
    </source>
</evidence>
<protein>
    <submittedName>
        <fullName evidence="6">Aste57867_17190 protein</fullName>
    </submittedName>
</protein>
<sequence>MEESICLAKVVTCDPASSWLGACEDLTHYHQTRLLEFGFEGTEWAHVAVEQGIQVLQDNNHMDVVRFQTHVVGTAAELAILADDTNALPTLLLPQHPSGGRFHIVRATEQDMLVLQDQENVWLQVHQEHSRPPKEFKWTTVGVVSFTLANHCRSLGGGLIEHVPDAPFTTVALMYAAHSEDDGTNKSSTPSTKSHLLTVCVCASVAKSHTATVAASWVHLGRDLTDCLAHARLLAAPDPTPTATFPHQRATTCTECTRPLRPNHGRCSVCLHGICSTCIHVVSLPFDRRQGLAFKCMDPIVVCFSCIEKANSATLPRLRDEDVSTSRSRSSSASTVGTSVASTSPPVLDEAFLALISPASSTSSDAFESNVTLDLPLAVVKAPCQCRCHVMEYIPDFLVEL</sequence>
<dbReference type="InterPro" id="IPR017907">
    <property type="entry name" value="Znf_RING_CS"/>
</dbReference>
<dbReference type="EMBL" id="VJMH01006051">
    <property type="protein sequence ID" value="KAF0691620.1"/>
    <property type="molecule type" value="Genomic_DNA"/>
</dbReference>
<keyword evidence="3" id="KW-0862">Zinc</keyword>
<evidence type="ECO:0000313" key="7">
    <source>
        <dbReference type="Proteomes" id="UP000332933"/>
    </source>
</evidence>
<reference evidence="5" key="2">
    <citation type="submission" date="2019-06" db="EMBL/GenBank/DDBJ databases">
        <title>Genomics analysis of Aphanomyces spp. identifies a new class of oomycete effector associated with host adaptation.</title>
        <authorList>
            <person name="Gaulin E."/>
        </authorList>
    </citation>
    <scope>NUCLEOTIDE SEQUENCE</scope>
    <source>
        <strain evidence="5">CBS 578.67</strain>
    </source>
</reference>
<evidence type="ECO:0000256" key="2">
    <source>
        <dbReference type="ARBA" id="ARBA00022771"/>
    </source>
</evidence>
<dbReference type="OrthoDB" id="65323at2759"/>
<evidence type="ECO:0000256" key="3">
    <source>
        <dbReference type="ARBA" id="ARBA00022833"/>
    </source>
</evidence>
<feature type="region of interest" description="Disordered" evidence="4">
    <location>
        <begin position="318"/>
        <end position="341"/>
    </location>
</feature>
<proteinExistence type="predicted"/>
<evidence type="ECO:0000313" key="6">
    <source>
        <dbReference type="EMBL" id="VFT93947.1"/>
    </source>
</evidence>
<keyword evidence="7" id="KW-1185">Reference proteome</keyword>
<dbReference type="EMBL" id="CAADRA010006072">
    <property type="protein sequence ID" value="VFT93947.1"/>
    <property type="molecule type" value="Genomic_DNA"/>
</dbReference>
<keyword evidence="2" id="KW-0863">Zinc-finger</keyword>
<organism evidence="6 7">
    <name type="scientific">Aphanomyces stellatus</name>
    <dbReference type="NCBI Taxonomy" id="120398"/>
    <lineage>
        <taxon>Eukaryota</taxon>
        <taxon>Sar</taxon>
        <taxon>Stramenopiles</taxon>
        <taxon>Oomycota</taxon>
        <taxon>Saprolegniomycetes</taxon>
        <taxon>Saprolegniales</taxon>
        <taxon>Verrucalvaceae</taxon>
        <taxon>Aphanomyces</taxon>
    </lineage>
</organism>
<reference evidence="6 7" key="1">
    <citation type="submission" date="2019-03" db="EMBL/GenBank/DDBJ databases">
        <authorList>
            <person name="Gaulin E."/>
            <person name="Dumas B."/>
        </authorList>
    </citation>
    <scope>NUCLEOTIDE SEQUENCE [LARGE SCALE GENOMIC DNA]</scope>
    <source>
        <strain evidence="6">CBS 568.67</strain>
    </source>
</reference>
<dbReference type="GO" id="GO:0008270">
    <property type="term" value="F:zinc ion binding"/>
    <property type="evidence" value="ECO:0007669"/>
    <property type="project" value="UniProtKB-KW"/>
</dbReference>
<dbReference type="AlphaFoldDB" id="A0A485L8J7"/>
<name>A0A485L8J7_9STRA</name>
<feature type="compositionally biased region" description="Low complexity" evidence="4">
    <location>
        <begin position="325"/>
        <end position="341"/>
    </location>
</feature>